<name>A0ABY5J2B7_9BACT</name>
<dbReference type="PROSITE" id="PS51257">
    <property type="entry name" value="PROKAR_LIPOPROTEIN"/>
    <property type="match status" value="1"/>
</dbReference>
<dbReference type="Proteomes" id="UP001059576">
    <property type="component" value="Chromosome"/>
</dbReference>
<accession>A0ABY5J2B7</accession>
<evidence type="ECO:0000256" key="4">
    <source>
        <dbReference type="ARBA" id="ARBA00022723"/>
    </source>
</evidence>
<dbReference type="Gene3D" id="3.60.10.10">
    <property type="entry name" value="Endonuclease/exonuclease/phosphatase"/>
    <property type="match status" value="1"/>
</dbReference>
<feature type="compositionally biased region" description="Pro residues" evidence="9">
    <location>
        <begin position="38"/>
        <end position="52"/>
    </location>
</feature>
<keyword evidence="6" id="KW-0378">Hydrolase</keyword>
<evidence type="ECO:0000256" key="8">
    <source>
        <dbReference type="ARBA" id="ARBA00023204"/>
    </source>
</evidence>
<keyword evidence="3" id="KW-0540">Nuclease</keyword>
<proteinExistence type="predicted"/>
<dbReference type="InterPro" id="IPR051547">
    <property type="entry name" value="TDP2-like"/>
</dbReference>
<keyword evidence="11" id="KW-0255">Endonuclease</keyword>
<dbReference type="PANTHER" id="PTHR15822">
    <property type="entry name" value="TRAF AND TNF RECEPTOR-ASSOCIATED PROTEIN"/>
    <property type="match status" value="1"/>
</dbReference>
<comment type="cofactor">
    <cofactor evidence="1">
        <name>Mn(2+)</name>
        <dbReference type="ChEBI" id="CHEBI:29035"/>
    </cofactor>
</comment>
<evidence type="ECO:0000313" key="11">
    <source>
        <dbReference type="EMBL" id="UUD36671.1"/>
    </source>
</evidence>
<keyword evidence="10" id="KW-0732">Signal</keyword>
<evidence type="ECO:0000256" key="2">
    <source>
        <dbReference type="ARBA" id="ARBA00001946"/>
    </source>
</evidence>
<organism evidence="11 12">
    <name type="scientific">Mycoplasmopsis equigenitalium</name>
    <dbReference type="NCBI Taxonomy" id="114883"/>
    <lineage>
        <taxon>Bacteria</taxon>
        <taxon>Bacillati</taxon>
        <taxon>Mycoplasmatota</taxon>
        <taxon>Mycoplasmoidales</taxon>
        <taxon>Metamycoplasmataceae</taxon>
        <taxon>Mycoplasmopsis</taxon>
    </lineage>
</organism>
<evidence type="ECO:0000256" key="10">
    <source>
        <dbReference type="SAM" id="SignalP"/>
    </source>
</evidence>
<sequence>MKQKAWKTFTLLTAITPLFMAFSCTPFWQKRPKTPDLKPQPTPTPNPTPLPNPQDLSKIKIAHWNVKNQNGKKELKNIALSTIIDKENFDVVGLTEIDDVLGVSAIIELLNQKQPTSVWQYTISSKDYKAWKNNKWLEADSQQREHVGIIYKASKLKLIDEKLYENIPWSNLLDLKNTSASKYSYVRPPYGAKFLDLSTNQDFTCVFSHFDSPGVAKKDEVLASDFNENFSDGIGAQEANEALNLSAAMAEFDQWDGENNELIFMGDTNIKLGKEALTFKPIIDAGYTFYSKDLDEWKTSLGNKFGKYANPYDKMIYKGDALISDPGLIKIYDALKDGYIDQKWIDDVIKSKKTPPSDPESYPYQFISDHCPVFLTINLDKNDVN</sequence>
<keyword evidence="7" id="KW-0460">Magnesium</keyword>
<feature type="chain" id="PRO_5045071366" evidence="10">
    <location>
        <begin position="21"/>
        <end position="385"/>
    </location>
</feature>
<dbReference type="PANTHER" id="PTHR15822:SF4">
    <property type="entry name" value="TYROSYL-DNA PHOSPHODIESTERASE 2"/>
    <property type="match status" value="1"/>
</dbReference>
<evidence type="ECO:0000313" key="12">
    <source>
        <dbReference type="Proteomes" id="UP001059576"/>
    </source>
</evidence>
<evidence type="ECO:0000256" key="6">
    <source>
        <dbReference type="ARBA" id="ARBA00022801"/>
    </source>
</evidence>
<evidence type="ECO:0000256" key="7">
    <source>
        <dbReference type="ARBA" id="ARBA00022842"/>
    </source>
</evidence>
<keyword evidence="8" id="KW-0234">DNA repair</keyword>
<evidence type="ECO:0000256" key="9">
    <source>
        <dbReference type="SAM" id="MobiDB-lite"/>
    </source>
</evidence>
<dbReference type="EMBL" id="CP101808">
    <property type="protein sequence ID" value="UUD36671.1"/>
    <property type="molecule type" value="Genomic_DNA"/>
</dbReference>
<dbReference type="InterPro" id="IPR036691">
    <property type="entry name" value="Endo/exonu/phosph_ase_sf"/>
</dbReference>
<keyword evidence="12" id="KW-1185">Reference proteome</keyword>
<keyword evidence="5" id="KW-0227">DNA damage</keyword>
<feature type="region of interest" description="Disordered" evidence="9">
    <location>
        <begin position="31"/>
        <end position="54"/>
    </location>
</feature>
<dbReference type="RefSeq" id="WP_129721675.1">
    <property type="nucleotide sequence ID" value="NZ_CP101808.1"/>
</dbReference>
<evidence type="ECO:0000256" key="5">
    <source>
        <dbReference type="ARBA" id="ARBA00022763"/>
    </source>
</evidence>
<comment type="cofactor">
    <cofactor evidence="2">
        <name>Mg(2+)</name>
        <dbReference type="ChEBI" id="CHEBI:18420"/>
    </cofactor>
</comment>
<reference evidence="11" key="1">
    <citation type="submission" date="2022-07" db="EMBL/GenBank/DDBJ databases">
        <title>Complete genome of Mycoplasma equigenitalium type strain T37.</title>
        <authorList>
            <person name="Spergser J."/>
        </authorList>
    </citation>
    <scope>NUCLEOTIDE SEQUENCE</scope>
    <source>
        <strain evidence="11">T37</strain>
    </source>
</reference>
<dbReference type="NCBIfam" id="NF045851">
    <property type="entry name" value="mem_nucl_MnuA"/>
    <property type="match status" value="1"/>
</dbReference>
<protein>
    <submittedName>
        <fullName evidence="11">Endonuclease/exonuclease/phosphatase family protein</fullName>
    </submittedName>
</protein>
<feature type="signal peptide" evidence="10">
    <location>
        <begin position="1"/>
        <end position="20"/>
    </location>
</feature>
<dbReference type="CDD" id="cd10283">
    <property type="entry name" value="MnuA_DNase1-like"/>
    <property type="match status" value="1"/>
</dbReference>
<dbReference type="SUPFAM" id="SSF56219">
    <property type="entry name" value="DNase I-like"/>
    <property type="match status" value="1"/>
</dbReference>
<gene>
    <name evidence="11" type="ORF">NPA09_02025</name>
</gene>
<evidence type="ECO:0000256" key="3">
    <source>
        <dbReference type="ARBA" id="ARBA00022722"/>
    </source>
</evidence>
<keyword evidence="4" id="KW-0479">Metal-binding</keyword>
<dbReference type="GO" id="GO:0004519">
    <property type="term" value="F:endonuclease activity"/>
    <property type="evidence" value="ECO:0007669"/>
    <property type="project" value="UniProtKB-KW"/>
</dbReference>
<evidence type="ECO:0000256" key="1">
    <source>
        <dbReference type="ARBA" id="ARBA00001936"/>
    </source>
</evidence>